<reference evidence="2 3" key="1">
    <citation type="journal article" date="2014" name="Am. J. Bot.">
        <title>Genome assembly and annotation for red clover (Trifolium pratense; Fabaceae).</title>
        <authorList>
            <person name="Istvanek J."/>
            <person name="Jaros M."/>
            <person name="Krenek A."/>
            <person name="Repkova J."/>
        </authorList>
    </citation>
    <scope>NUCLEOTIDE SEQUENCE [LARGE SCALE GENOMIC DNA]</scope>
    <source>
        <strain evidence="3">cv. Tatra</strain>
        <tissue evidence="2">Young leaves</tissue>
    </source>
</reference>
<name>A0A2K3LIH8_TRIPR</name>
<dbReference type="EMBL" id="ASHM01033927">
    <property type="protein sequence ID" value="PNX78333.1"/>
    <property type="molecule type" value="Genomic_DNA"/>
</dbReference>
<sequence>MCSSTCMLKEEMRDKPCRKQLTIRLSYPQKHGDDASASGSPSNDNKKRKIQHCHKPIVTCYWLDSTISLSQNKNIIKNDPQVSNTKQKSILCAKYSKVSTTTLPQQKGILHTLKNNSRTSKRKITAAAASDYQKISFSKEKSSLADYDFKNVVVDRYRRDAKISFAKEKFSLVDYDFKNVVKDHHPRDEQHALKKNNDGEKAKKEPMERLKRMRCWVILKRTMEGRYGVALKDPLLIR</sequence>
<proteinExistence type="predicted"/>
<reference evidence="2 3" key="2">
    <citation type="journal article" date="2017" name="Front. Plant Sci.">
        <title>Gene Classification and Mining of Molecular Markers Useful in Red Clover (Trifolium pratense) Breeding.</title>
        <authorList>
            <person name="Istvanek J."/>
            <person name="Dluhosova J."/>
            <person name="Dluhos P."/>
            <person name="Patkova L."/>
            <person name="Nedelnik J."/>
            <person name="Repkova J."/>
        </authorList>
    </citation>
    <scope>NUCLEOTIDE SEQUENCE [LARGE SCALE GENOMIC DNA]</scope>
    <source>
        <strain evidence="3">cv. Tatra</strain>
        <tissue evidence="2">Young leaves</tissue>
    </source>
</reference>
<feature type="region of interest" description="Disordered" evidence="1">
    <location>
        <begin position="28"/>
        <end position="49"/>
    </location>
</feature>
<organism evidence="2 3">
    <name type="scientific">Trifolium pratense</name>
    <name type="common">Red clover</name>
    <dbReference type="NCBI Taxonomy" id="57577"/>
    <lineage>
        <taxon>Eukaryota</taxon>
        <taxon>Viridiplantae</taxon>
        <taxon>Streptophyta</taxon>
        <taxon>Embryophyta</taxon>
        <taxon>Tracheophyta</taxon>
        <taxon>Spermatophyta</taxon>
        <taxon>Magnoliopsida</taxon>
        <taxon>eudicotyledons</taxon>
        <taxon>Gunneridae</taxon>
        <taxon>Pentapetalae</taxon>
        <taxon>rosids</taxon>
        <taxon>fabids</taxon>
        <taxon>Fabales</taxon>
        <taxon>Fabaceae</taxon>
        <taxon>Papilionoideae</taxon>
        <taxon>50 kb inversion clade</taxon>
        <taxon>NPAAA clade</taxon>
        <taxon>Hologalegina</taxon>
        <taxon>IRL clade</taxon>
        <taxon>Trifolieae</taxon>
        <taxon>Trifolium</taxon>
    </lineage>
</organism>
<dbReference type="AlphaFoldDB" id="A0A2K3LIH8"/>
<feature type="non-terminal residue" evidence="2">
    <location>
        <position position="238"/>
    </location>
</feature>
<feature type="region of interest" description="Disordered" evidence="1">
    <location>
        <begin position="185"/>
        <end position="206"/>
    </location>
</feature>
<evidence type="ECO:0000256" key="1">
    <source>
        <dbReference type="SAM" id="MobiDB-lite"/>
    </source>
</evidence>
<evidence type="ECO:0000313" key="2">
    <source>
        <dbReference type="EMBL" id="PNX78333.1"/>
    </source>
</evidence>
<evidence type="ECO:0000313" key="3">
    <source>
        <dbReference type="Proteomes" id="UP000236291"/>
    </source>
</evidence>
<comment type="caution">
    <text evidence="2">The sequence shown here is derived from an EMBL/GenBank/DDBJ whole genome shotgun (WGS) entry which is preliminary data.</text>
</comment>
<accession>A0A2K3LIH8</accession>
<protein>
    <submittedName>
        <fullName evidence="2">Uncharacterized protein</fullName>
    </submittedName>
</protein>
<gene>
    <name evidence="2" type="ORF">L195_g034311</name>
</gene>
<dbReference type="Proteomes" id="UP000236291">
    <property type="component" value="Unassembled WGS sequence"/>
</dbReference>